<evidence type="ECO:0000313" key="1">
    <source>
        <dbReference type="EMBL" id="MBA0664673.1"/>
    </source>
</evidence>
<accession>A0A7J8VPX5</accession>
<organism evidence="1 2">
    <name type="scientific">Gossypium klotzschianum</name>
    <dbReference type="NCBI Taxonomy" id="34286"/>
    <lineage>
        <taxon>Eukaryota</taxon>
        <taxon>Viridiplantae</taxon>
        <taxon>Streptophyta</taxon>
        <taxon>Embryophyta</taxon>
        <taxon>Tracheophyta</taxon>
        <taxon>Spermatophyta</taxon>
        <taxon>Magnoliopsida</taxon>
        <taxon>eudicotyledons</taxon>
        <taxon>Gunneridae</taxon>
        <taxon>Pentapetalae</taxon>
        <taxon>rosids</taxon>
        <taxon>malvids</taxon>
        <taxon>Malvales</taxon>
        <taxon>Malvaceae</taxon>
        <taxon>Malvoideae</taxon>
        <taxon>Gossypium</taxon>
    </lineage>
</organism>
<sequence>MCDVWLFGKLYIKKGENSRCQAEAVVATINDQFEGSKRSTSLKEE</sequence>
<reference evidence="1 2" key="1">
    <citation type="journal article" date="2019" name="Genome Biol. Evol.">
        <title>Insights into the evolution of the New World diploid cottons (Gossypium, subgenus Houzingenia) based on genome sequencing.</title>
        <authorList>
            <person name="Grover C.E."/>
            <person name="Arick M.A. 2nd"/>
            <person name="Thrash A."/>
            <person name="Conover J.L."/>
            <person name="Sanders W.S."/>
            <person name="Peterson D.G."/>
            <person name="Frelichowski J.E."/>
            <person name="Scheffler J.A."/>
            <person name="Scheffler B.E."/>
            <person name="Wendel J.F."/>
        </authorList>
    </citation>
    <scope>NUCLEOTIDE SEQUENCE [LARGE SCALE GENOMIC DNA]</scope>
    <source>
        <strain evidence="1">57</strain>
        <tissue evidence="1">Leaf</tissue>
    </source>
</reference>
<keyword evidence="2" id="KW-1185">Reference proteome</keyword>
<dbReference type="OrthoDB" id="10283263at2759"/>
<comment type="caution">
    <text evidence="1">The sequence shown here is derived from an EMBL/GenBank/DDBJ whole genome shotgun (WGS) entry which is preliminary data.</text>
</comment>
<protein>
    <submittedName>
        <fullName evidence="1">Uncharacterized protein</fullName>
    </submittedName>
</protein>
<name>A0A7J8VPX5_9ROSI</name>
<dbReference type="Proteomes" id="UP000593573">
    <property type="component" value="Unassembled WGS sequence"/>
</dbReference>
<gene>
    <name evidence="1" type="ORF">Goklo_004639</name>
</gene>
<evidence type="ECO:0000313" key="2">
    <source>
        <dbReference type="Proteomes" id="UP000593573"/>
    </source>
</evidence>
<proteinExistence type="predicted"/>
<dbReference type="EMBL" id="JABFAB010000011">
    <property type="protein sequence ID" value="MBA0664673.1"/>
    <property type="molecule type" value="Genomic_DNA"/>
</dbReference>
<dbReference type="AlphaFoldDB" id="A0A7J8VPX5"/>